<dbReference type="EMBL" id="CP002085">
    <property type="protein sequence ID" value="ADK85106.1"/>
    <property type="molecule type" value="Genomic_DNA"/>
</dbReference>
<dbReference type="eggNOG" id="COG0727">
    <property type="taxonomic scope" value="Bacteria"/>
</dbReference>
<proteinExistence type="predicted"/>
<evidence type="ECO:0000313" key="2">
    <source>
        <dbReference type="Proteomes" id="UP000009047"/>
    </source>
</evidence>
<dbReference type="HOGENOM" id="CLU_092439_0_0_7"/>
<evidence type="ECO:0000313" key="1">
    <source>
        <dbReference type="EMBL" id="ADK85106.1"/>
    </source>
</evidence>
<dbReference type="STRING" id="644282.Deba_1739"/>
<protein>
    <recommendedName>
        <fullName evidence="3">Flagellin N-methylase</fullName>
    </recommendedName>
</protein>
<name>E1QHR3_DESB2</name>
<dbReference type="Pfam" id="PF03692">
    <property type="entry name" value="CxxCxxCC"/>
    <property type="match status" value="1"/>
</dbReference>
<accession>E1QHR3</accession>
<keyword evidence="2" id="KW-1185">Reference proteome</keyword>
<dbReference type="InterPro" id="IPR005358">
    <property type="entry name" value="Puta_zinc/iron-chelating_dom"/>
</dbReference>
<dbReference type="AlphaFoldDB" id="E1QHR3"/>
<dbReference type="Proteomes" id="UP000009047">
    <property type="component" value="Chromosome"/>
</dbReference>
<organism evidence="1 2">
    <name type="scientific">Desulfarculus baarsii (strain ATCC 33931 / DSM 2075 / LMG 7858 / VKM B-1802 / 2st14)</name>
    <dbReference type="NCBI Taxonomy" id="644282"/>
    <lineage>
        <taxon>Bacteria</taxon>
        <taxon>Pseudomonadati</taxon>
        <taxon>Thermodesulfobacteriota</taxon>
        <taxon>Desulfarculia</taxon>
        <taxon>Desulfarculales</taxon>
        <taxon>Desulfarculaceae</taxon>
        <taxon>Desulfarculus</taxon>
    </lineage>
</organism>
<evidence type="ECO:0008006" key="3">
    <source>
        <dbReference type="Google" id="ProtNLM"/>
    </source>
</evidence>
<gene>
    <name evidence="1" type="ordered locus">Deba_1739</name>
</gene>
<sequence length="254" mass="27048">MTILFDNQGAAPGETIGWRLAASSRVLAEIYATWDAEAAGEALACRAGCGACCTDRVALGWAEARVLRDGLRAMGRHDLIEAIVERQPPPQARPRATTNQVAALCLAGQEPPDDPAPAEPAGRCPLLGPDERCLAYVQRPLACRIMASRRRCRAGGEAVLGDWLITLGLCLSQLAEQCSAGEPYGLLSDVLARQTGQTGRPLLCCQDLPGLPAPPEHLERLERVVGALMARPCLNGLPVGHWLGRLRVGAPRQA</sequence>
<reference evidence="1 2" key="1">
    <citation type="journal article" date="2010" name="Stand. Genomic Sci.">
        <title>Complete genome sequence of Desulfarculus baarsii type strain (2st14).</title>
        <authorList>
            <person name="Sun H."/>
            <person name="Spring S."/>
            <person name="Lapidus A."/>
            <person name="Davenport K."/>
            <person name="Del Rio T.G."/>
            <person name="Tice H."/>
            <person name="Nolan M."/>
            <person name="Copeland A."/>
            <person name="Cheng J.F."/>
            <person name="Lucas S."/>
            <person name="Tapia R."/>
            <person name="Goodwin L."/>
            <person name="Pitluck S."/>
            <person name="Ivanova N."/>
            <person name="Pagani I."/>
            <person name="Mavromatis K."/>
            <person name="Ovchinnikova G."/>
            <person name="Pati A."/>
            <person name="Chen A."/>
            <person name="Palaniappan K."/>
            <person name="Hauser L."/>
            <person name="Chang Y.J."/>
            <person name="Jeffries C.D."/>
            <person name="Detter J.C."/>
            <person name="Han C."/>
            <person name="Rohde M."/>
            <person name="Brambilla E."/>
            <person name="Goker M."/>
            <person name="Woyke T."/>
            <person name="Bristow J."/>
            <person name="Eisen J.A."/>
            <person name="Markowitz V."/>
            <person name="Hugenholtz P."/>
            <person name="Kyrpides N.C."/>
            <person name="Klenk H.P."/>
            <person name="Land M."/>
        </authorList>
    </citation>
    <scope>NUCLEOTIDE SEQUENCE [LARGE SCALE GENOMIC DNA]</scope>
    <source>
        <strain evidence="2">ATCC 33931 / DSM 2075 / LMG 7858 / VKM B-1802 / 2st14</strain>
    </source>
</reference>
<dbReference type="KEGG" id="dbr:Deba_1739"/>